<keyword evidence="2" id="KW-1185">Reference proteome</keyword>
<gene>
    <name evidence="1" type="ordered locus">Btus_1656</name>
</gene>
<name>D5WPV4_KYRT2</name>
<dbReference type="OrthoDB" id="2382411at2"/>
<dbReference type="KEGG" id="bts:Btus_1656"/>
<proteinExistence type="predicted"/>
<evidence type="ECO:0000313" key="1">
    <source>
        <dbReference type="EMBL" id="ADG06363.1"/>
    </source>
</evidence>
<reference evidence="1 2" key="1">
    <citation type="journal article" date="2011" name="Stand. Genomic Sci.">
        <title>Complete genome sequence of the thermophilic, hydrogen-oxidizing Bacillus tusciae type strain (T2) and reclassification in the new genus, Kyrpidia gen. nov. as Kyrpidia tusciae comb. nov. and emendation of the family Alicyclobacillaceae da Costa and Rainey, 2010.</title>
        <authorList>
            <person name="Klenk H.P."/>
            <person name="Lapidus A."/>
            <person name="Chertkov O."/>
            <person name="Copeland A."/>
            <person name="Del Rio T.G."/>
            <person name="Nolan M."/>
            <person name="Lucas S."/>
            <person name="Chen F."/>
            <person name="Tice H."/>
            <person name="Cheng J.F."/>
            <person name="Han C."/>
            <person name="Bruce D."/>
            <person name="Goodwin L."/>
            <person name="Pitluck S."/>
            <person name="Pati A."/>
            <person name="Ivanova N."/>
            <person name="Mavromatis K."/>
            <person name="Daum C."/>
            <person name="Chen A."/>
            <person name="Palaniappan K."/>
            <person name="Chang Y.J."/>
            <person name="Land M."/>
            <person name="Hauser L."/>
            <person name="Jeffries C.D."/>
            <person name="Detter J.C."/>
            <person name="Rohde M."/>
            <person name="Abt B."/>
            <person name="Pukall R."/>
            <person name="Goker M."/>
            <person name="Bristow J."/>
            <person name="Markowitz V."/>
            <person name="Hugenholtz P."/>
            <person name="Eisen J.A."/>
        </authorList>
    </citation>
    <scope>NUCLEOTIDE SEQUENCE [LARGE SCALE GENOMIC DNA]</scope>
    <source>
        <strain evidence="1 2">DSM 2912</strain>
    </source>
</reference>
<dbReference type="EMBL" id="CP002017">
    <property type="protein sequence ID" value="ADG06363.1"/>
    <property type="molecule type" value="Genomic_DNA"/>
</dbReference>
<dbReference type="eggNOG" id="ENOG5030CAH">
    <property type="taxonomic scope" value="Bacteria"/>
</dbReference>
<accession>D5WPV4</accession>
<organism evidence="1 2">
    <name type="scientific">Kyrpidia tusciae (strain DSM 2912 / NBRC 15312 / T2)</name>
    <name type="common">Bacillus tusciae</name>
    <dbReference type="NCBI Taxonomy" id="562970"/>
    <lineage>
        <taxon>Bacteria</taxon>
        <taxon>Bacillati</taxon>
        <taxon>Bacillota</taxon>
        <taxon>Bacilli</taxon>
        <taxon>Bacillales</taxon>
        <taxon>Alicyclobacillaceae</taxon>
        <taxon>Kyrpidia</taxon>
    </lineage>
</organism>
<evidence type="ECO:0000313" key="2">
    <source>
        <dbReference type="Proteomes" id="UP000002368"/>
    </source>
</evidence>
<dbReference type="AlphaFoldDB" id="D5WPV4"/>
<dbReference type="HOGENOM" id="CLU_182047_0_0_9"/>
<dbReference type="STRING" id="562970.Btus_1656"/>
<protein>
    <submittedName>
        <fullName evidence="1">Uncharacterized protein</fullName>
    </submittedName>
</protein>
<sequence>MITPEQTRDAIEIDRRDLLDVLKLRFGPVPETIRRAIEKVDDPDTLERLILVAANVPTRNLFVHELGEGTKAFRIVGETFNPIPAGEQGE</sequence>
<dbReference type="RefSeq" id="WP_013075650.1">
    <property type="nucleotide sequence ID" value="NC_014098.1"/>
</dbReference>
<dbReference type="Proteomes" id="UP000002368">
    <property type="component" value="Chromosome"/>
</dbReference>